<evidence type="ECO:0000313" key="3">
    <source>
        <dbReference type="Proteomes" id="UP000009340"/>
    </source>
</evidence>
<feature type="chain" id="PRO_5003916573" evidence="1">
    <location>
        <begin position="27"/>
        <end position="40"/>
    </location>
</feature>
<evidence type="ECO:0000256" key="1">
    <source>
        <dbReference type="SAM" id="SignalP"/>
    </source>
</evidence>
<evidence type="ECO:0000313" key="2">
    <source>
        <dbReference type="EMBL" id="CCJ73631.1"/>
    </source>
</evidence>
<name>K8A255_9ENTR</name>
<feature type="signal peptide" evidence="1">
    <location>
        <begin position="1"/>
        <end position="26"/>
    </location>
</feature>
<reference evidence="2" key="1">
    <citation type="submission" date="2012-07" db="EMBL/GenBank/DDBJ databases">
        <authorList>
            <person name="Cummings C."/>
        </authorList>
    </citation>
    <scope>NUCLEOTIDE SEQUENCE</scope>
    <source>
        <strain evidence="2">1330</strain>
    </source>
</reference>
<accession>K8A255</accession>
<keyword evidence="1" id="KW-0732">Signal</keyword>
<gene>
    <name evidence="2" type="ORF">BN137_3010</name>
</gene>
<dbReference type="Proteomes" id="UP000009340">
    <property type="component" value="Unassembled WGS sequence"/>
</dbReference>
<comment type="caution">
    <text evidence="2">The sequence shown here is derived from an EMBL/GenBank/DDBJ whole genome shotgun (WGS) entry which is preliminary data.</text>
</comment>
<protein>
    <submittedName>
        <fullName evidence="2">Uncharacterized protein</fullName>
    </submittedName>
</protein>
<dbReference type="AlphaFoldDB" id="K8A255"/>
<organism evidence="2 3">
    <name type="scientific">Cronobacter condimenti 1330</name>
    <dbReference type="NCBI Taxonomy" id="1073999"/>
    <lineage>
        <taxon>Bacteria</taxon>
        <taxon>Pseudomonadati</taxon>
        <taxon>Pseudomonadota</taxon>
        <taxon>Gammaproteobacteria</taxon>
        <taxon>Enterobacterales</taxon>
        <taxon>Enterobacteriaceae</taxon>
        <taxon>Cronobacter</taxon>
    </lineage>
</organism>
<sequence length="40" mass="4456">MRYRHANCTRFLRLLRLAFCGTRLLAAAALPAPLSDTVVP</sequence>
<proteinExistence type="predicted"/>
<dbReference type="EMBL" id="CAKW01000107">
    <property type="protein sequence ID" value="CCJ73631.1"/>
    <property type="molecule type" value="Genomic_DNA"/>
</dbReference>